<evidence type="ECO:0000313" key="2">
    <source>
        <dbReference type="Proteomes" id="UP000823749"/>
    </source>
</evidence>
<gene>
    <name evidence="1" type="ORF">RHGRI_035945</name>
</gene>
<dbReference type="EMBL" id="JACTNZ010000013">
    <property type="protein sequence ID" value="KAG5514720.1"/>
    <property type="molecule type" value="Genomic_DNA"/>
</dbReference>
<organism evidence="1 2">
    <name type="scientific">Rhododendron griersonianum</name>
    <dbReference type="NCBI Taxonomy" id="479676"/>
    <lineage>
        <taxon>Eukaryota</taxon>
        <taxon>Viridiplantae</taxon>
        <taxon>Streptophyta</taxon>
        <taxon>Embryophyta</taxon>
        <taxon>Tracheophyta</taxon>
        <taxon>Spermatophyta</taxon>
        <taxon>Magnoliopsida</taxon>
        <taxon>eudicotyledons</taxon>
        <taxon>Gunneridae</taxon>
        <taxon>Pentapetalae</taxon>
        <taxon>asterids</taxon>
        <taxon>Ericales</taxon>
        <taxon>Ericaceae</taxon>
        <taxon>Ericoideae</taxon>
        <taxon>Rhodoreae</taxon>
        <taxon>Rhododendron</taxon>
    </lineage>
</organism>
<sequence>MFDIGFGPLGTSWAPASNCLRVNFGDEEEEECEFGVFFGCKSIVAVVDAVGKVVGGVEGSAEWTKTRRRKRRERKKRREWDFVVEMLISETDVEDEEEDDDDLSVAMQSAAAGIIIRNQ</sequence>
<name>A0AAV6HLX6_9ERIC</name>
<dbReference type="Proteomes" id="UP000823749">
    <property type="component" value="Chromosome 13"/>
</dbReference>
<accession>A0AAV6HLX6</accession>
<reference evidence="1 2" key="1">
    <citation type="submission" date="2020-08" db="EMBL/GenBank/DDBJ databases">
        <title>Plant Genome Project.</title>
        <authorList>
            <person name="Zhang R.-G."/>
        </authorList>
    </citation>
    <scope>NUCLEOTIDE SEQUENCE [LARGE SCALE GENOMIC DNA]</scope>
    <source>
        <strain evidence="1">WSP0</strain>
        <tissue evidence="1">Leaf</tissue>
    </source>
</reference>
<keyword evidence="2" id="KW-1185">Reference proteome</keyword>
<dbReference type="AlphaFoldDB" id="A0AAV6HLX6"/>
<evidence type="ECO:0000313" key="1">
    <source>
        <dbReference type="EMBL" id="KAG5514720.1"/>
    </source>
</evidence>
<proteinExistence type="predicted"/>
<comment type="caution">
    <text evidence="1">The sequence shown here is derived from an EMBL/GenBank/DDBJ whole genome shotgun (WGS) entry which is preliminary data.</text>
</comment>
<protein>
    <submittedName>
        <fullName evidence="1">Uncharacterized protein</fullName>
    </submittedName>
</protein>